<dbReference type="RefSeq" id="WP_119720721.1">
    <property type="nucleotide sequence ID" value="NZ_AP011528.1"/>
</dbReference>
<dbReference type="InterPro" id="IPR036390">
    <property type="entry name" value="WH_DNA-bd_sf"/>
</dbReference>
<reference evidence="2 3" key="1">
    <citation type="submission" date="2009-06" db="EMBL/GenBank/DDBJ databases">
        <title>Molecular Evidence for Microbiologically Influenced Corrosion from genome of Methanogen.</title>
        <authorList>
            <person name="Ito N."/>
            <person name="Tsurumaru H."/>
            <person name="Shimizu A."/>
            <person name="Harada T."/>
            <person name="Hosoyama A."/>
            <person name="Horikawa H."/>
            <person name="Wakai S."/>
            <person name="Sasaki K."/>
            <person name="Nishijima K."/>
            <person name="Ataku H."/>
            <person name="Yamazaki J."/>
            <person name="Mise M."/>
            <person name="Yamazaki S."/>
            <person name="Tanikawa S."/>
            <person name="Harayama S."/>
            <person name="Fujita N."/>
        </authorList>
    </citation>
    <scope>NUCLEOTIDE SEQUENCE [LARGE SCALE GENOMIC DNA]</scope>
    <source>
        <strain evidence="3">OS7 ( NBRC 103642)</strain>
    </source>
</reference>
<name>A0A2Z5PKG4_METMI</name>
<dbReference type="CDD" id="cd00090">
    <property type="entry name" value="HTH_ARSR"/>
    <property type="match status" value="1"/>
</dbReference>
<sequence length="246" mass="28481">MENVSANSDDMKEIKEELSKLNIRLNQFIEKSNQQHVELVIDEIKKKYSDVFYNDILNESKFCLENNMISDCELKSSCYETLLGILNNSAKNLKENKISQDKIITIRKNLENLKEKLPYEKCSVCYSETVKLFEKQIDLMKNLGIYSENYEKNELNVSEKEIITSLLEPISNKHRLLILKSLMAETKTFSDISKITGLKAGNLLFHLKKLQDSEMIMQRSDRGDYMITKRGIDVLNGILGIYGKVF</sequence>
<gene>
    <name evidence="2" type="ORF">MMOS7_05390</name>
</gene>
<feature type="domain" description="HTH arsR-type" evidence="1">
    <location>
        <begin position="173"/>
        <end position="216"/>
    </location>
</feature>
<dbReference type="InterPro" id="IPR036388">
    <property type="entry name" value="WH-like_DNA-bd_sf"/>
</dbReference>
<dbReference type="Pfam" id="PF01022">
    <property type="entry name" value="HTH_5"/>
    <property type="match status" value="1"/>
</dbReference>
<protein>
    <submittedName>
        <fullName evidence="2">Putative transcriptional regulator ArsR</fullName>
    </submittedName>
</protein>
<dbReference type="InterPro" id="IPR001845">
    <property type="entry name" value="HTH_ArsR_DNA-bd_dom"/>
</dbReference>
<evidence type="ECO:0000313" key="3">
    <source>
        <dbReference type="Proteomes" id="UP000263689"/>
    </source>
</evidence>
<dbReference type="SUPFAM" id="SSF46785">
    <property type="entry name" value="Winged helix' DNA-binding domain"/>
    <property type="match status" value="1"/>
</dbReference>
<organism evidence="2 3">
    <name type="scientific">Methanococcus maripaludis OS7</name>
    <dbReference type="NCBI Taxonomy" id="637915"/>
    <lineage>
        <taxon>Archaea</taxon>
        <taxon>Methanobacteriati</taxon>
        <taxon>Methanobacteriota</taxon>
        <taxon>Methanomada group</taxon>
        <taxon>Methanococci</taxon>
        <taxon>Methanococcales</taxon>
        <taxon>Methanococcaceae</taxon>
        <taxon>Methanococcus</taxon>
    </lineage>
</organism>
<dbReference type="InterPro" id="IPR016723">
    <property type="entry name" value="Tscrpt_reg_ArsR_prd"/>
</dbReference>
<dbReference type="GeneID" id="37875025"/>
<proteinExistence type="predicted"/>
<accession>A0A2Z5PKG4</accession>
<dbReference type="KEGG" id="mmao:MMOS7_05390"/>
<dbReference type="Proteomes" id="UP000263689">
    <property type="component" value="Chromosome"/>
</dbReference>
<evidence type="ECO:0000259" key="1">
    <source>
        <dbReference type="Pfam" id="PF01022"/>
    </source>
</evidence>
<dbReference type="EMBL" id="AP011528">
    <property type="protein sequence ID" value="BAP62625.1"/>
    <property type="molecule type" value="Genomic_DNA"/>
</dbReference>
<dbReference type="Gene3D" id="1.10.10.10">
    <property type="entry name" value="Winged helix-like DNA-binding domain superfamily/Winged helix DNA-binding domain"/>
    <property type="match status" value="1"/>
</dbReference>
<dbReference type="GO" id="GO:0003700">
    <property type="term" value="F:DNA-binding transcription factor activity"/>
    <property type="evidence" value="ECO:0007669"/>
    <property type="project" value="InterPro"/>
</dbReference>
<dbReference type="InterPro" id="IPR011991">
    <property type="entry name" value="ArsR-like_HTH"/>
</dbReference>
<dbReference type="AlphaFoldDB" id="A0A2Z5PKG4"/>
<dbReference type="PIRSF" id="PIRSF018357">
    <property type="entry name" value="Trans_reg_ArsR_prd"/>
    <property type="match status" value="1"/>
</dbReference>
<evidence type="ECO:0000313" key="2">
    <source>
        <dbReference type="EMBL" id="BAP62625.1"/>
    </source>
</evidence>